<reference evidence="4 5" key="1">
    <citation type="submission" date="2018-06" db="EMBL/GenBank/DDBJ databases">
        <title>Complete Genomes of Monosporascus.</title>
        <authorList>
            <person name="Robinson A.J."/>
            <person name="Natvig D.O."/>
        </authorList>
    </citation>
    <scope>NUCLEOTIDE SEQUENCE [LARGE SCALE GENOMIC DNA]</scope>
    <source>
        <strain evidence="4 5">CBS 110550</strain>
    </source>
</reference>
<dbReference type="InterPro" id="IPR002889">
    <property type="entry name" value="WSC_carb-bd"/>
</dbReference>
<feature type="signal peptide" evidence="2">
    <location>
        <begin position="1"/>
        <end position="20"/>
    </location>
</feature>
<dbReference type="EMBL" id="QJNU01000725">
    <property type="protein sequence ID" value="RYO88282.1"/>
    <property type="molecule type" value="Genomic_DNA"/>
</dbReference>
<evidence type="ECO:0000256" key="2">
    <source>
        <dbReference type="SAM" id="SignalP"/>
    </source>
</evidence>
<sequence length="136" mass="14349">MAAQLKSALLVLATAAVAVGQTYTYVGCFSEPPENSSETQNQFQSLGLCQSTCRDSQQPVAALSNGINCLCGNMLPPRDHLVEEDNCNLPCAGFDRETCGGDGFFSVYFEEPTESEDGAATQEPPVRGKCSAGSKA</sequence>
<dbReference type="Proteomes" id="UP000293360">
    <property type="component" value="Unassembled WGS sequence"/>
</dbReference>
<keyword evidence="2" id="KW-0732">Signal</keyword>
<feature type="region of interest" description="Disordered" evidence="1">
    <location>
        <begin position="112"/>
        <end position="136"/>
    </location>
</feature>
<dbReference type="AlphaFoldDB" id="A0A4Q4SYY2"/>
<evidence type="ECO:0000313" key="4">
    <source>
        <dbReference type="EMBL" id="RYO88282.1"/>
    </source>
</evidence>
<evidence type="ECO:0000259" key="3">
    <source>
        <dbReference type="PROSITE" id="PS51212"/>
    </source>
</evidence>
<dbReference type="Pfam" id="PF01822">
    <property type="entry name" value="WSC"/>
    <property type="match status" value="1"/>
</dbReference>
<protein>
    <recommendedName>
        <fullName evidence="3">WSC domain-containing protein</fullName>
    </recommendedName>
</protein>
<evidence type="ECO:0000313" key="5">
    <source>
        <dbReference type="Proteomes" id="UP000293360"/>
    </source>
</evidence>
<name>A0A4Q4SYY2_9PEZI</name>
<dbReference type="OrthoDB" id="2019572at2759"/>
<evidence type="ECO:0000256" key="1">
    <source>
        <dbReference type="SAM" id="MobiDB-lite"/>
    </source>
</evidence>
<proteinExistence type="predicted"/>
<feature type="domain" description="WSC" evidence="3">
    <location>
        <begin position="22"/>
        <end position="111"/>
    </location>
</feature>
<feature type="chain" id="PRO_5020735959" description="WSC domain-containing protein" evidence="2">
    <location>
        <begin position="21"/>
        <end position="136"/>
    </location>
</feature>
<organism evidence="4 5">
    <name type="scientific">Monosporascus ibericus</name>
    <dbReference type="NCBI Taxonomy" id="155417"/>
    <lineage>
        <taxon>Eukaryota</taxon>
        <taxon>Fungi</taxon>
        <taxon>Dikarya</taxon>
        <taxon>Ascomycota</taxon>
        <taxon>Pezizomycotina</taxon>
        <taxon>Sordariomycetes</taxon>
        <taxon>Xylariomycetidae</taxon>
        <taxon>Xylariales</taxon>
        <taxon>Xylariales incertae sedis</taxon>
        <taxon>Monosporascus</taxon>
    </lineage>
</organism>
<accession>A0A4Q4SYY2</accession>
<dbReference type="PROSITE" id="PS51212">
    <property type="entry name" value="WSC"/>
    <property type="match status" value="1"/>
</dbReference>
<keyword evidence="5" id="KW-1185">Reference proteome</keyword>
<gene>
    <name evidence="4" type="ORF">DL764_008754</name>
</gene>
<dbReference type="STRING" id="155417.A0A4Q4SYY2"/>
<dbReference type="SMART" id="SM00321">
    <property type="entry name" value="WSC"/>
    <property type="match status" value="1"/>
</dbReference>
<comment type="caution">
    <text evidence="4">The sequence shown here is derived from an EMBL/GenBank/DDBJ whole genome shotgun (WGS) entry which is preliminary data.</text>
</comment>